<sequence>MNFRILIFFLFISVCLFSGNINASETDKIIIENNVFSKTIFSNAEKPDKIEVLFRSKPENKILTSKQPEPYFEFVVDKQIVTANDPLWVFKEQSSRKMENGGTEYRLVFEGKENPVKGLQIILFQQIFPNSTLMREKIALQTPNKTFELNKKDGKLYFKFPVYSILNTDTKNVDVTEIRMASWEKEPITFGDEKKGNHMYYPNIIRYSTIQNLDPVKGPVSIASNGNISWFTAYEHASQDDLNGLFDEQKKGSGNMINDAMQGTKGIFNFPISEDDFKFIGIGAETKKETFSVSVDILRGGYLDGEKIEHKRPYSTVWTATGFYTGKNLETGKTMLRNYLFNQICEKPASRIPEYYYNTWGLQRQDRNKPLRGILTYERIFEEIEYAAELGIDIFVLDDGWENAMGEWFPNKERFPEGLAPIKKQLDKYGIKMGLWYSPMGIDSTTQRYKEHPEWVIKDSEGNPIQAQWGHPAFDFVSGFFDVFINDCKKMIDEGCRFMKWDAINTFYSSLPNLEHGSDSYSKEELRARYEYLLPIYVVRAMEILTDYEPELVIEVDLTEARRVMVGLAPLSQGKLFWMNNGASWYNDYSTYRAKSMRTIANEFNGIIPLELFTYANYPQNEESAMNYNVHNSVLAGHGFWGNLQLMSAKDRQWVNTQLVNSKRILPYILDTKPLVLGKVGDSPEIYTMVTQTKAAGQVIAFSENPSSEEHTVELNTKQLLGVLNSSYTVGENHLKIVLSFKEKESSLAVYILPNENTNAGISVISSTVPVNEIKFHKNKLSIKTAIPGEQQIQWAKNYGEPLVKSSGDFEYEIEESDQNYFVKVRSTKKNSEVILEIK</sequence>
<dbReference type="Gene3D" id="3.20.20.70">
    <property type="entry name" value="Aldolase class I"/>
    <property type="match status" value="1"/>
</dbReference>
<dbReference type="InterPro" id="IPR013785">
    <property type="entry name" value="Aldolase_TIM"/>
</dbReference>
<evidence type="ECO:0000256" key="2">
    <source>
        <dbReference type="ARBA" id="ARBA00023295"/>
    </source>
</evidence>
<dbReference type="RefSeq" id="WP_158862453.1">
    <property type="nucleotide sequence ID" value="NZ_CP046401.1"/>
</dbReference>
<protein>
    <recommendedName>
        <fullName evidence="6">Alpha-galactosidase</fullName>
    </recommendedName>
</protein>
<reference evidence="4 5" key="1">
    <citation type="submission" date="2019-11" db="EMBL/GenBank/DDBJ databases">
        <authorList>
            <person name="Zheng R.K."/>
            <person name="Sun C.M."/>
        </authorList>
    </citation>
    <scope>NUCLEOTIDE SEQUENCE [LARGE SCALE GENOMIC DNA]</scope>
    <source>
        <strain evidence="4 5">WC007</strain>
    </source>
</reference>
<keyword evidence="5" id="KW-1185">Reference proteome</keyword>
<feature type="chain" id="PRO_5026036913" description="Alpha-galactosidase" evidence="3">
    <location>
        <begin position="24"/>
        <end position="839"/>
    </location>
</feature>
<dbReference type="PANTHER" id="PTHR43053">
    <property type="entry name" value="GLYCOSIDASE FAMILY 31"/>
    <property type="match status" value="1"/>
</dbReference>
<dbReference type="GO" id="GO:0004557">
    <property type="term" value="F:alpha-galactosidase activity"/>
    <property type="evidence" value="ECO:0007669"/>
    <property type="project" value="UniProtKB-ARBA"/>
</dbReference>
<evidence type="ECO:0000256" key="3">
    <source>
        <dbReference type="SAM" id="SignalP"/>
    </source>
</evidence>
<gene>
    <name evidence="4" type="ORF">GM418_01450</name>
</gene>
<evidence type="ECO:0000313" key="5">
    <source>
        <dbReference type="Proteomes" id="UP000428260"/>
    </source>
</evidence>
<proteinExistence type="predicted"/>
<evidence type="ECO:0000256" key="1">
    <source>
        <dbReference type="ARBA" id="ARBA00022801"/>
    </source>
</evidence>
<name>A0A6I6JHW0_9BACT</name>
<dbReference type="PANTHER" id="PTHR43053:SF3">
    <property type="entry name" value="ALPHA-GALACTOSIDASE C-RELATED"/>
    <property type="match status" value="1"/>
</dbReference>
<organism evidence="4 5">
    <name type="scientific">Maribellus comscasis</name>
    <dbReference type="NCBI Taxonomy" id="2681766"/>
    <lineage>
        <taxon>Bacteria</taxon>
        <taxon>Pseudomonadati</taxon>
        <taxon>Bacteroidota</taxon>
        <taxon>Bacteroidia</taxon>
        <taxon>Marinilabiliales</taxon>
        <taxon>Prolixibacteraceae</taxon>
        <taxon>Maribellus</taxon>
    </lineage>
</organism>
<evidence type="ECO:0008006" key="6">
    <source>
        <dbReference type="Google" id="ProtNLM"/>
    </source>
</evidence>
<dbReference type="Proteomes" id="UP000428260">
    <property type="component" value="Chromosome"/>
</dbReference>
<feature type="signal peptide" evidence="3">
    <location>
        <begin position="1"/>
        <end position="23"/>
    </location>
</feature>
<dbReference type="InterPro" id="IPR050985">
    <property type="entry name" value="Alpha-glycosidase_related"/>
</dbReference>
<dbReference type="SUPFAM" id="SSF51445">
    <property type="entry name" value="(Trans)glycosidases"/>
    <property type="match status" value="1"/>
</dbReference>
<dbReference type="AlphaFoldDB" id="A0A6I6JHW0"/>
<dbReference type="Pfam" id="PF02065">
    <property type="entry name" value="Melibiase"/>
    <property type="match status" value="1"/>
</dbReference>
<accession>A0A6I6JHW0</accession>
<keyword evidence="2" id="KW-0326">Glycosidase</keyword>
<keyword evidence="3" id="KW-0732">Signal</keyword>
<dbReference type="InterPro" id="IPR017853">
    <property type="entry name" value="GH"/>
</dbReference>
<dbReference type="KEGG" id="mcos:GM418_01450"/>
<dbReference type="EMBL" id="CP046401">
    <property type="protein sequence ID" value="QGY42366.1"/>
    <property type="molecule type" value="Genomic_DNA"/>
</dbReference>
<evidence type="ECO:0000313" key="4">
    <source>
        <dbReference type="EMBL" id="QGY42366.1"/>
    </source>
</evidence>
<keyword evidence="1" id="KW-0378">Hydrolase</keyword>